<keyword evidence="6 8" id="KW-1133">Transmembrane helix</keyword>
<name>A1WX69_HALHL</name>
<dbReference type="EMBL" id="CP000544">
    <property type="protein sequence ID" value="ABM62281.1"/>
    <property type="molecule type" value="Genomic_DNA"/>
</dbReference>
<keyword evidence="4 8" id="KW-0812">Transmembrane</keyword>
<organism evidence="10 11">
    <name type="scientific">Halorhodospira halophila (strain DSM 244 / SL1)</name>
    <name type="common">Ectothiorhodospira halophila (strain DSM 244 / SL1)</name>
    <dbReference type="NCBI Taxonomy" id="349124"/>
    <lineage>
        <taxon>Bacteria</taxon>
        <taxon>Pseudomonadati</taxon>
        <taxon>Pseudomonadota</taxon>
        <taxon>Gammaproteobacteria</taxon>
        <taxon>Chromatiales</taxon>
        <taxon>Ectothiorhodospiraceae</taxon>
        <taxon>Halorhodospira</taxon>
    </lineage>
</organism>
<dbReference type="GO" id="GO:0006508">
    <property type="term" value="P:proteolysis"/>
    <property type="evidence" value="ECO:0007669"/>
    <property type="project" value="UniProtKB-KW"/>
</dbReference>
<dbReference type="GO" id="GO:0005886">
    <property type="term" value="C:plasma membrane"/>
    <property type="evidence" value="ECO:0007669"/>
    <property type="project" value="UniProtKB-SubCell"/>
</dbReference>
<gene>
    <name evidence="10" type="ordered locus">Hhal_1514</name>
</gene>
<dbReference type="NCBIfam" id="TIGR03109">
    <property type="entry name" value="exosort_XrtA"/>
    <property type="match status" value="1"/>
</dbReference>
<feature type="transmembrane region" description="Helical" evidence="8">
    <location>
        <begin position="88"/>
        <end position="107"/>
    </location>
</feature>
<keyword evidence="5" id="KW-0378">Hydrolase</keyword>
<dbReference type="Proteomes" id="UP000000647">
    <property type="component" value="Chromosome"/>
</dbReference>
<keyword evidence="7 8" id="KW-0472">Membrane</keyword>
<feature type="transmembrane region" description="Helical" evidence="8">
    <location>
        <begin position="23"/>
        <end position="45"/>
    </location>
</feature>
<evidence type="ECO:0000313" key="10">
    <source>
        <dbReference type="EMBL" id="ABM62281.1"/>
    </source>
</evidence>
<dbReference type="InterPro" id="IPR014263">
    <property type="entry name" value="Methanolan_biosynth_EpsI"/>
</dbReference>
<feature type="transmembrane region" description="Helical" evidence="8">
    <location>
        <begin position="225"/>
        <end position="245"/>
    </location>
</feature>
<evidence type="ECO:0000313" key="11">
    <source>
        <dbReference type="Proteomes" id="UP000000647"/>
    </source>
</evidence>
<dbReference type="STRING" id="349124.Hhal_1514"/>
<evidence type="ECO:0000256" key="1">
    <source>
        <dbReference type="ARBA" id="ARBA00004651"/>
    </source>
</evidence>
<protein>
    <submittedName>
        <fullName evidence="10">Eight transmembrane protein EpsH</fullName>
    </submittedName>
</protein>
<dbReference type="eggNOG" id="COG1269">
    <property type="taxonomic scope" value="Bacteria"/>
</dbReference>
<accession>A1WX69</accession>
<dbReference type="AlphaFoldDB" id="A1WX69"/>
<feature type="transmembrane region" description="Helical" evidence="8">
    <location>
        <begin position="200"/>
        <end position="218"/>
    </location>
</feature>
<dbReference type="HOGENOM" id="CLU_039817_1_0_6"/>
<feature type="transmembrane region" description="Helical" evidence="8">
    <location>
        <begin position="265"/>
        <end position="285"/>
    </location>
</feature>
<dbReference type="GO" id="GO:0008233">
    <property type="term" value="F:peptidase activity"/>
    <property type="evidence" value="ECO:0007669"/>
    <property type="project" value="UniProtKB-KW"/>
</dbReference>
<evidence type="ECO:0000256" key="3">
    <source>
        <dbReference type="ARBA" id="ARBA00022670"/>
    </source>
</evidence>
<feature type="transmembrane region" description="Helical" evidence="8">
    <location>
        <begin position="57"/>
        <end position="76"/>
    </location>
</feature>
<dbReference type="InterPro" id="IPR013426">
    <property type="entry name" value="EpsH-like"/>
</dbReference>
<evidence type="ECO:0000256" key="2">
    <source>
        <dbReference type="ARBA" id="ARBA00022475"/>
    </source>
</evidence>
<sequence>MRQLMASNPDAIVGGGLGDRAPWYLHGAALALLGVVLAIAFLPTYQAIVGIWSRSETFAHGFLIVPIVLFLVYRLRHPLADQQPRVQPLALVPVAGLVLLWVLGALVDVDSVRHFAAVLLIPAVVWLSLGNAVAWTLLFPLAYLISAVPFGEFLVPPLMDWTADFTVWAVQQTGVPVYREGLNFELPTGRWSVVEACSGVRYLIATVALGTLYAYLVYRSWMRRLVFVAFSFLVPILANGLRAYAIVMIGHLSGMELAAGVDHLIYGWVFFGAVIALMFWIGTYWREDRPISEGAAPGPGGGGMAERLSDSTGLGSRSVAAVAGVALTGGVLVASGPLYAGWMNQRDLGPVAGLEEAELPLNDWEAIEADPWEPGYRNARAAFHRHYVDGQGVPVGVYVGYYREQFRHGNMITWDNTMAGRDRDAWRQRSAGRAEIDDWTRPARFELTGPNRQILAWRWYWVTDRLTTSPHEVKARESLSRLLGGRDDAALVVLYALYPDDPEEVEPALRRFAEAALPELLGTLEEVRGR</sequence>
<reference evidence="10 11" key="2">
    <citation type="journal article" date="2013" name="Stand. Genomic Sci.">
        <title>Complete genome sequence of Halorhodospira halophila SL1.</title>
        <authorList>
            <person name="Challacombe J.F."/>
            <person name="Majid S."/>
            <person name="Deole R."/>
            <person name="Brettin T.S."/>
            <person name="Bruce D."/>
            <person name="Delano S.F."/>
            <person name="Detter J.C."/>
            <person name="Gleasner C.D."/>
            <person name="Han C.S."/>
            <person name="Misra M."/>
            <person name="Reitenga K.G."/>
            <person name="Mikhailova N."/>
            <person name="Woyke T."/>
            <person name="Pitluck S."/>
            <person name="Nolan M."/>
            <person name="Land M.L."/>
            <person name="Saunders E."/>
            <person name="Tapia R."/>
            <person name="Lapidus A."/>
            <person name="Ivanova N."/>
            <person name="Hoff W.D."/>
        </authorList>
    </citation>
    <scope>NUCLEOTIDE SEQUENCE [LARGE SCALE GENOMIC DNA]</scope>
    <source>
        <strain evidence="11">DSM 244 / SL1</strain>
    </source>
</reference>
<evidence type="ECO:0000256" key="8">
    <source>
        <dbReference type="SAM" id="Phobius"/>
    </source>
</evidence>
<feature type="domain" description="Methanolan biosynthesis EpsI" evidence="9">
    <location>
        <begin position="331"/>
        <end position="520"/>
    </location>
</feature>
<feature type="transmembrane region" description="Helical" evidence="8">
    <location>
        <begin position="119"/>
        <end position="145"/>
    </location>
</feature>
<keyword evidence="3" id="KW-0645">Protease</keyword>
<dbReference type="Pfam" id="PF11984">
    <property type="entry name" value="DUF3485"/>
    <property type="match status" value="1"/>
</dbReference>
<dbReference type="NCBIfam" id="TIGR04178">
    <property type="entry name" value="exo_archaeo"/>
    <property type="match status" value="1"/>
</dbReference>
<dbReference type="Pfam" id="PF09721">
    <property type="entry name" value="Exosortase_EpsH"/>
    <property type="match status" value="1"/>
</dbReference>
<dbReference type="NCBIfam" id="TIGR02602">
    <property type="entry name" value="8TM_EpsH"/>
    <property type="match status" value="1"/>
</dbReference>
<comment type="subcellular location">
    <subcellularLocation>
        <location evidence="1">Cell membrane</location>
        <topology evidence="1">Multi-pass membrane protein</topology>
    </subcellularLocation>
</comment>
<evidence type="ECO:0000256" key="5">
    <source>
        <dbReference type="ARBA" id="ARBA00022801"/>
    </source>
</evidence>
<keyword evidence="11" id="KW-1185">Reference proteome</keyword>
<dbReference type="NCBIfam" id="TIGR02914">
    <property type="entry name" value="EpsI_fam"/>
    <property type="match status" value="1"/>
</dbReference>
<reference evidence="11" key="1">
    <citation type="submission" date="2006-12" db="EMBL/GenBank/DDBJ databases">
        <title>Complete sequence of Halorhodospira halophila SL1.</title>
        <authorList>
            <consortium name="US DOE Joint Genome Institute"/>
            <person name="Copeland A."/>
            <person name="Lucas S."/>
            <person name="Lapidus A."/>
            <person name="Barry K."/>
            <person name="Detter J.C."/>
            <person name="Glavina del Rio T."/>
            <person name="Hammon N."/>
            <person name="Israni S."/>
            <person name="Dalin E."/>
            <person name="Tice H."/>
            <person name="Pitluck S."/>
            <person name="Saunders E."/>
            <person name="Brettin T."/>
            <person name="Bruce D."/>
            <person name="Han C."/>
            <person name="Tapia R."/>
            <person name="Schmutz J."/>
            <person name="Larimer F."/>
            <person name="Land M."/>
            <person name="Hauser L."/>
            <person name="Kyrpides N."/>
            <person name="Mikhailova N."/>
            <person name="Hoff W."/>
            <person name="Richardson P."/>
        </authorList>
    </citation>
    <scope>NUCLEOTIDE SEQUENCE [LARGE SCALE GENOMIC DNA]</scope>
    <source>
        <strain evidence="11">DSM 244 / SL1</strain>
    </source>
</reference>
<dbReference type="InterPro" id="IPR019127">
    <property type="entry name" value="Exosortase"/>
</dbReference>
<keyword evidence="2" id="KW-1003">Cell membrane</keyword>
<evidence type="ECO:0000259" key="9">
    <source>
        <dbReference type="Pfam" id="PF11984"/>
    </source>
</evidence>
<proteinExistence type="predicted"/>
<dbReference type="KEGG" id="hha:Hhal_1514"/>
<evidence type="ECO:0000256" key="7">
    <source>
        <dbReference type="ARBA" id="ARBA00023136"/>
    </source>
</evidence>
<dbReference type="InterPro" id="IPR017540">
    <property type="entry name" value="Exosortase-1"/>
</dbReference>
<evidence type="ECO:0000256" key="4">
    <source>
        <dbReference type="ARBA" id="ARBA00022692"/>
    </source>
</evidence>
<dbReference type="InterPro" id="IPR026392">
    <property type="entry name" value="Exo/Archaeosortase_dom"/>
</dbReference>
<evidence type="ECO:0000256" key="6">
    <source>
        <dbReference type="ARBA" id="ARBA00022989"/>
    </source>
</evidence>